<dbReference type="PANTHER" id="PTHR30160">
    <property type="entry name" value="TETRAACYLDISACCHARIDE 4'-KINASE-RELATED"/>
    <property type="match status" value="1"/>
</dbReference>
<sequence>MGGLKKVNVVRRNIMRSLTRNIGVTNLEKDFKLKEKPEIKRILIIRPNKRLGNLLLITPLLQEVNEAFPDCKIDIFVRGGLAPILFENYSNVDRIIKLPGKPFKELIKYSLAWLSVKKKRYDMVINVVNSSSSGRLSTKFATAKFKHFGDVSDKIKEMYTDSNHMAKYPVYNFRYFLSKLGYEKNDTPVPPLNLRLSDKELEQGKQIVKDIVKNDKKTIAIFTFATGDKCYKPEWWNPFYERLQSEYANDYNIIEILPVENVSQIDFKAPTYYSKEIREIGGVMAACEVFIGADSGMMHLAAASLVPTIGLFSYTNPATYGPYNKGSESINTNNTTMDSWIESINKALKA</sequence>
<accession>A0A0A2LVE0</accession>
<name>A0A0A2LVE0_9FLAO</name>
<gene>
    <name evidence="3" type="ORF">Q763_03900</name>
</gene>
<dbReference type="GO" id="GO:0005829">
    <property type="term" value="C:cytosol"/>
    <property type="evidence" value="ECO:0007669"/>
    <property type="project" value="TreeGrafter"/>
</dbReference>
<reference evidence="3 4" key="1">
    <citation type="submission" date="2013-09" db="EMBL/GenBank/DDBJ databases">
        <authorList>
            <person name="Zeng Z."/>
            <person name="Chen C."/>
        </authorList>
    </citation>
    <scope>NUCLEOTIDE SEQUENCE [LARGE SCALE GENOMIC DNA]</scope>
    <source>
        <strain evidence="3 4">F44-8</strain>
    </source>
</reference>
<proteinExistence type="predicted"/>
<protein>
    <submittedName>
        <fullName evidence="3">ADP-heptose--LPS heptosyltransferase</fullName>
    </submittedName>
</protein>
<dbReference type="eggNOG" id="COG0859">
    <property type="taxonomic scope" value="Bacteria"/>
</dbReference>
<dbReference type="CDD" id="cd03789">
    <property type="entry name" value="GT9_LPS_heptosyltransferase"/>
    <property type="match status" value="1"/>
</dbReference>
<dbReference type="GO" id="GO:0008713">
    <property type="term" value="F:ADP-heptose-lipopolysaccharide heptosyltransferase activity"/>
    <property type="evidence" value="ECO:0007669"/>
    <property type="project" value="TreeGrafter"/>
</dbReference>
<evidence type="ECO:0000256" key="1">
    <source>
        <dbReference type="ARBA" id="ARBA00022676"/>
    </source>
</evidence>
<evidence type="ECO:0000313" key="3">
    <source>
        <dbReference type="EMBL" id="KGO83163.1"/>
    </source>
</evidence>
<dbReference type="InterPro" id="IPR051199">
    <property type="entry name" value="LPS_LOS_Heptosyltrfase"/>
</dbReference>
<dbReference type="Gene3D" id="3.40.50.2000">
    <property type="entry name" value="Glycogen Phosphorylase B"/>
    <property type="match status" value="2"/>
</dbReference>
<comment type="caution">
    <text evidence="3">The sequence shown here is derived from an EMBL/GenBank/DDBJ whole genome shotgun (WGS) entry which is preliminary data.</text>
</comment>
<dbReference type="SUPFAM" id="SSF53756">
    <property type="entry name" value="UDP-Glycosyltransferase/glycogen phosphorylase"/>
    <property type="match status" value="1"/>
</dbReference>
<dbReference type="Proteomes" id="UP000030129">
    <property type="component" value="Unassembled WGS sequence"/>
</dbReference>
<keyword evidence="2 3" id="KW-0808">Transferase</keyword>
<dbReference type="InterPro" id="IPR002201">
    <property type="entry name" value="Glyco_trans_9"/>
</dbReference>
<organism evidence="3 4">
    <name type="scientific">Flavobacterium beibuense F44-8</name>
    <dbReference type="NCBI Taxonomy" id="1406840"/>
    <lineage>
        <taxon>Bacteria</taxon>
        <taxon>Pseudomonadati</taxon>
        <taxon>Bacteroidota</taxon>
        <taxon>Flavobacteriia</taxon>
        <taxon>Flavobacteriales</taxon>
        <taxon>Flavobacteriaceae</taxon>
        <taxon>Flavobacterium</taxon>
    </lineage>
</organism>
<evidence type="ECO:0000256" key="2">
    <source>
        <dbReference type="ARBA" id="ARBA00022679"/>
    </source>
</evidence>
<dbReference type="AlphaFoldDB" id="A0A0A2LVE0"/>
<dbReference type="GO" id="GO:0009244">
    <property type="term" value="P:lipopolysaccharide core region biosynthetic process"/>
    <property type="evidence" value="ECO:0007669"/>
    <property type="project" value="TreeGrafter"/>
</dbReference>
<evidence type="ECO:0000313" key="4">
    <source>
        <dbReference type="Proteomes" id="UP000030129"/>
    </source>
</evidence>
<keyword evidence="1" id="KW-0328">Glycosyltransferase</keyword>
<dbReference type="STRING" id="1406840.Q763_03900"/>
<keyword evidence="4" id="KW-1185">Reference proteome</keyword>
<dbReference type="EMBL" id="JRLV01000004">
    <property type="protein sequence ID" value="KGO83163.1"/>
    <property type="molecule type" value="Genomic_DNA"/>
</dbReference>
<dbReference type="Pfam" id="PF01075">
    <property type="entry name" value="Glyco_transf_9"/>
    <property type="match status" value="1"/>
</dbReference>